<gene>
    <name evidence="3" type="ORF">FHK81_12095</name>
</gene>
<proteinExistence type="predicted"/>
<dbReference type="InterPro" id="IPR004107">
    <property type="entry name" value="Integrase_SAM-like_N"/>
</dbReference>
<evidence type="ECO:0000313" key="4">
    <source>
        <dbReference type="Proteomes" id="UP000319142"/>
    </source>
</evidence>
<dbReference type="Gene3D" id="1.10.150.130">
    <property type="match status" value="1"/>
</dbReference>
<dbReference type="GO" id="GO:0003677">
    <property type="term" value="F:DNA binding"/>
    <property type="evidence" value="ECO:0007669"/>
    <property type="project" value="UniProtKB-KW"/>
</dbReference>
<name>A0A558B7E7_9GAMM</name>
<dbReference type="Proteomes" id="UP000319142">
    <property type="component" value="Unassembled WGS sequence"/>
</dbReference>
<dbReference type="Pfam" id="PF13495">
    <property type="entry name" value="Phage_int_SAM_4"/>
    <property type="match status" value="1"/>
</dbReference>
<dbReference type="EMBL" id="VMRX01000032">
    <property type="protein sequence ID" value="TVT32428.1"/>
    <property type="molecule type" value="Genomic_DNA"/>
</dbReference>
<accession>A0A558B7E7</accession>
<feature type="domain" description="Integrase SAM-like N-terminal" evidence="2">
    <location>
        <begin position="16"/>
        <end position="96"/>
    </location>
</feature>
<dbReference type="AlphaFoldDB" id="A0A558B7E7"/>
<sequence length="102" mass="11834">MNITQALEQSRPGMVDEVQAAIRKHQLNQRAEQTYLHWISRFVLFHDLTDPDNLAEEEQRQFLAYLSDKMQLSRARLNQATQALTFFYRDVLGKPVALESAA</sequence>
<evidence type="ECO:0000256" key="1">
    <source>
        <dbReference type="ARBA" id="ARBA00023125"/>
    </source>
</evidence>
<reference evidence="3 4" key="1">
    <citation type="submission" date="2019-07" db="EMBL/GenBank/DDBJ databases">
        <title>The pathways for chlorine oxyanion respiration interact through the shared metabolite chlorate.</title>
        <authorList>
            <person name="Barnum T.P."/>
            <person name="Cheng Y."/>
            <person name="Hill K.A."/>
            <person name="Lucas L.N."/>
            <person name="Carlson H.K."/>
            <person name="Coates J.D."/>
        </authorList>
    </citation>
    <scope>NUCLEOTIDE SEQUENCE [LARGE SCALE GENOMIC DNA]</scope>
    <source>
        <strain evidence="3">UCB</strain>
    </source>
</reference>
<comment type="caution">
    <text evidence="3">The sequence shown here is derived from an EMBL/GenBank/DDBJ whole genome shotgun (WGS) entry which is preliminary data.</text>
</comment>
<protein>
    <submittedName>
        <fullName evidence="3">Integrase</fullName>
    </submittedName>
</protein>
<dbReference type="InterPro" id="IPR010998">
    <property type="entry name" value="Integrase_recombinase_N"/>
</dbReference>
<keyword evidence="1" id="KW-0238">DNA-binding</keyword>
<dbReference type="RefSeq" id="WP_022988596.1">
    <property type="nucleotide sequence ID" value="NZ_VMRX01000032.1"/>
</dbReference>
<evidence type="ECO:0000259" key="2">
    <source>
        <dbReference type="Pfam" id="PF13495"/>
    </source>
</evidence>
<dbReference type="GO" id="GO:0015074">
    <property type="term" value="P:DNA integration"/>
    <property type="evidence" value="ECO:0007669"/>
    <property type="project" value="InterPro"/>
</dbReference>
<evidence type="ECO:0000313" key="3">
    <source>
        <dbReference type="EMBL" id="TVT32428.1"/>
    </source>
</evidence>
<organism evidence="3 4">
    <name type="scientific">Marinobacter vinifirmus</name>
    <dbReference type="NCBI Taxonomy" id="355591"/>
    <lineage>
        <taxon>Bacteria</taxon>
        <taxon>Pseudomonadati</taxon>
        <taxon>Pseudomonadota</taxon>
        <taxon>Gammaproteobacteria</taxon>
        <taxon>Pseudomonadales</taxon>
        <taxon>Marinobacteraceae</taxon>
        <taxon>Marinobacter</taxon>
    </lineage>
</organism>